<protein>
    <recommendedName>
        <fullName evidence="4">Outer membrane protein beta-barrel domain-containing protein</fullName>
    </recommendedName>
</protein>
<feature type="chain" id="PRO_5011444252" description="Outer membrane protein beta-barrel domain-containing protein" evidence="1">
    <location>
        <begin position="22"/>
        <end position="167"/>
    </location>
</feature>
<evidence type="ECO:0000313" key="3">
    <source>
        <dbReference type="Proteomes" id="UP000199309"/>
    </source>
</evidence>
<keyword evidence="1" id="KW-0732">Signal</keyword>
<gene>
    <name evidence="2" type="ORF">SAMN05660299_00339</name>
</gene>
<accession>A0A1G9QZ91</accession>
<organism evidence="2 3">
    <name type="scientific">Megasphaera paucivorans</name>
    <dbReference type="NCBI Taxonomy" id="349095"/>
    <lineage>
        <taxon>Bacteria</taxon>
        <taxon>Bacillati</taxon>
        <taxon>Bacillota</taxon>
        <taxon>Negativicutes</taxon>
        <taxon>Veillonellales</taxon>
        <taxon>Veillonellaceae</taxon>
        <taxon>Megasphaera</taxon>
    </lineage>
</organism>
<evidence type="ECO:0000256" key="1">
    <source>
        <dbReference type="SAM" id="SignalP"/>
    </source>
</evidence>
<dbReference type="Proteomes" id="UP000199309">
    <property type="component" value="Unassembled WGS sequence"/>
</dbReference>
<dbReference type="STRING" id="349095.SAMN05660299_00339"/>
<reference evidence="2 3" key="1">
    <citation type="submission" date="2016-10" db="EMBL/GenBank/DDBJ databases">
        <authorList>
            <person name="de Groot N.N."/>
        </authorList>
    </citation>
    <scope>NUCLEOTIDE SEQUENCE [LARGE SCALE GENOMIC DNA]</scope>
    <source>
        <strain evidence="2 3">DSM 16981</strain>
    </source>
</reference>
<dbReference type="EMBL" id="FNHQ01000002">
    <property type="protein sequence ID" value="SDM16362.1"/>
    <property type="molecule type" value="Genomic_DNA"/>
</dbReference>
<proteinExistence type="predicted"/>
<name>A0A1G9QZ91_9FIRM</name>
<feature type="signal peptide" evidence="1">
    <location>
        <begin position="1"/>
        <end position="21"/>
    </location>
</feature>
<dbReference type="RefSeq" id="WP_245675048.1">
    <property type="nucleotide sequence ID" value="NZ_FNHQ01000002.1"/>
</dbReference>
<keyword evidence="3" id="KW-1185">Reference proteome</keyword>
<evidence type="ECO:0000313" key="2">
    <source>
        <dbReference type="EMBL" id="SDM16362.1"/>
    </source>
</evidence>
<sequence>MKKSIILCSMFTMFIAVTAFAAPVTTLSSDRGIAVSVGTKETYIEGKINPKTTIGYEYLDRDTNGHQNDFYAKYNLAGSNIQAIGGYRNHMHNQSDSLYGGLAVSAPSILGFQPYASYVKGSNFGEAQIGVNFSIAMGVGVNVNYHNYVPDNGSTEHGLGAGVTFKF</sequence>
<dbReference type="AlphaFoldDB" id="A0A1G9QZ91"/>
<evidence type="ECO:0008006" key="4">
    <source>
        <dbReference type="Google" id="ProtNLM"/>
    </source>
</evidence>